<sequence length="97" mass="10646">MMRAPWPQVATRRTLAPAPPAPRHRWMPPPARHAREGAADQADQADTAAVMPDAIQAPTVPSWLRLARAFGIGRAPRSWSGPASVHRIQAREDDERG</sequence>
<dbReference type="KEGG" id="mela:C6568_17405"/>
<dbReference type="Proteomes" id="UP000237925">
    <property type="component" value="Chromosome"/>
</dbReference>
<reference evidence="2 3" key="1">
    <citation type="submission" date="2018-03" db="EMBL/GenBank/DDBJ databases">
        <title>Genome sequencing of Melaminivora sp.</title>
        <authorList>
            <person name="Kim S.-J."/>
            <person name="Heo J."/>
            <person name="Ahn J.-H."/>
            <person name="Kwon S.-W."/>
        </authorList>
    </citation>
    <scope>NUCLEOTIDE SEQUENCE [LARGE SCALE GENOMIC DNA]</scope>
    <source>
        <strain evidence="2 3">SC2-9</strain>
    </source>
</reference>
<keyword evidence="3" id="KW-1185">Reference proteome</keyword>
<accession>A0A2R3QGD0</accession>
<evidence type="ECO:0000313" key="2">
    <source>
        <dbReference type="EMBL" id="AVO50802.1"/>
    </source>
</evidence>
<protein>
    <submittedName>
        <fullName evidence="2">Uncharacterized protein</fullName>
    </submittedName>
</protein>
<proteinExistence type="predicted"/>
<dbReference type="EMBL" id="CP027667">
    <property type="protein sequence ID" value="AVO50802.1"/>
    <property type="molecule type" value="Genomic_DNA"/>
</dbReference>
<feature type="region of interest" description="Disordered" evidence="1">
    <location>
        <begin position="75"/>
        <end position="97"/>
    </location>
</feature>
<organism evidence="2 3">
    <name type="scientific">Melaminivora suipulveris</name>
    <dbReference type="NCBI Taxonomy" id="2109913"/>
    <lineage>
        <taxon>Bacteria</taxon>
        <taxon>Pseudomonadati</taxon>
        <taxon>Pseudomonadota</taxon>
        <taxon>Betaproteobacteria</taxon>
        <taxon>Burkholderiales</taxon>
        <taxon>Comamonadaceae</taxon>
        <taxon>Melaminivora</taxon>
    </lineage>
</organism>
<feature type="region of interest" description="Disordered" evidence="1">
    <location>
        <begin position="1"/>
        <end position="45"/>
    </location>
</feature>
<dbReference type="AlphaFoldDB" id="A0A2R3QGD0"/>
<name>A0A2R3QGD0_9BURK</name>
<evidence type="ECO:0000256" key="1">
    <source>
        <dbReference type="SAM" id="MobiDB-lite"/>
    </source>
</evidence>
<evidence type="ECO:0000313" key="3">
    <source>
        <dbReference type="Proteomes" id="UP000237925"/>
    </source>
</evidence>
<gene>
    <name evidence="2" type="ORF">C6568_17405</name>
</gene>
<feature type="compositionally biased region" description="Pro residues" evidence="1">
    <location>
        <begin position="17"/>
        <end position="31"/>
    </location>
</feature>
<dbReference type="RefSeq" id="WP_106685195.1">
    <property type="nucleotide sequence ID" value="NZ_CP027667.1"/>
</dbReference>